<dbReference type="InterPro" id="IPR016983">
    <property type="entry name" value="UCP031804"/>
</dbReference>
<comment type="subcellular location">
    <subcellularLocation>
        <location evidence="1">Endomembrane system</location>
        <topology evidence="1">Multi-pass membrane protein</topology>
    </subcellularLocation>
</comment>
<organism evidence="6 7">
    <name type="scientific">Bradyrhizobium brasilense</name>
    <dbReference type="NCBI Taxonomy" id="1419277"/>
    <lineage>
        <taxon>Bacteria</taxon>
        <taxon>Pseudomonadati</taxon>
        <taxon>Pseudomonadota</taxon>
        <taxon>Alphaproteobacteria</taxon>
        <taxon>Hyphomicrobiales</taxon>
        <taxon>Nitrobacteraceae</taxon>
        <taxon>Bradyrhizobium</taxon>
    </lineage>
</organism>
<keyword evidence="2" id="KW-0812">Transmembrane</keyword>
<sequence length="125" mass="13769">MTSSEHGVGFGPADRLAQDPESVRRRFWIKFKKVVAGLPFAEDLLAAYYCAFDRQTPRHVQAALLGAIAYFILPFDFVPDMLPILGFTDDAAVLATALRMVASHITPEHRDAARAALKRGVPAEE</sequence>
<evidence type="ECO:0000313" key="6">
    <source>
        <dbReference type="EMBL" id="SDE86473.1"/>
    </source>
</evidence>
<evidence type="ECO:0000256" key="2">
    <source>
        <dbReference type="ARBA" id="ARBA00022692"/>
    </source>
</evidence>
<dbReference type="GO" id="GO:0012505">
    <property type="term" value="C:endomembrane system"/>
    <property type="evidence" value="ECO:0007669"/>
    <property type="project" value="UniProtKB-SubCell"/>
</dbReference>
<dbReference type="Pfam" id="PF06803">
    <property type="entry name" value="DUF1232"/>
    <property type="match status" value="1"/>
</dbReference>
<evidence type="ECO:0000256" key="1">
    <source>
        <dbReference type="ARBA" id="ARBA00004127"/>
    </source>
</evidence>
<feature type="domain" description="DUF1232" evidence="5">
    <location>
        <begin position="62"/>
        <end position="95"/>
    </location>
</feature>
<accession>A0A1G7GEH0</accession>
<gene>
    <name evidence="6" type="ORF">SAMN05216337_103761</name>
</gene>
<proteinExistence type="predicted"/>
<evidence type="ECO:0000256" key="3">
    <source>
        <dbReference type="ARBA" id="ARBA00022989"/>
    </source>
</evidence>
<protein>
    <submittedName>
        <fullName evidence="6">Uncharacterized membrane protein YkvA, DUF1232 family</fullName>
    </submittedName>
</protein>
<dbReference type="Proteomes" id="UP000199245">
    <property type="component" value="Unassembled WGS sequence"/>
</dbReference>
<evidence type="ECO:0000256" key="4">
    <source>
        <dbReference type="ARBA" id="ARBA00023136"/>
    </source>
</evidence>
<keyword evidence="3" id="KW-1133">Transmembrane helix</keyword>
<dbReference type="RefSeq" id="WP_092087842.1">
    <property type="nucleotide sequence ID" value="NZ_FMZW01000037.1"/>
</dbReference>
<dbReference type="InterPro" id="IPR010652">
    <property type="entry name" value="DUF1232"/>
</dbReference>
<name>A0A1G7GEH0_9BRAD</name>
<evidence type="ECO:0000313" key="7">
    <source>
        <dbReference type="Proteomes" id="UP000199245"/>
    </source>
</evidence>
<keyword evidence="4" id="KW-0472">Membrane</keyword>
<dbReference type="AlphaFoldDB" id="A0A1G7GEH0"/>
<dbReference type="EMBL" id="FMZW01000037">
    <property type="protein sequence ID" value="SDE86473.1"/>
    <property type="molecule type" value="Genomic_DNA"/>
</dbReference>
<dbReference type="PIRSF" id="PIRSF031804">
    <property type="entry name" value="UCP031804"/>
    <property type="match status" value="1"/>
</dbReference>
<reference evidence="6 7" key="1">
    <citation type="submission" date="2016-10" db="EMBL/GenBank/DDBJ databases">
        <authorList>
            <person name="de Groot N.N."/>
        </authorList>
    </citation>
    <scope>NUCLEOTIDE SEQUENCE [LARGE SCALE GENOMIC DNA]</scope>
    <source>
        <strain evidence="6 7">R5</strain>
    </source>
</reference>
<evidence type="ECO:0000259" key="5">
    <source>
        <dbReference type="Pfam" id="PF06803"/>
    </source>
</evidence>